<gene>
    <name evidence="1" type="ORF">TRFO_16475</name>
</gene>
<name>A0A1J4KV50_9EUKA</name>
<evidence type="ECO:0000313" key="1">
    <source>
        <dbReference type="EMBL" id="OHT13381.1"/>
    </source>
</evidence>
<dbReference type="EMBL" id="MLAK01000533">
    <property type="protein sequence ID" value="OHT13381.1"/>
    <property type="molecule type" value="Genomic_DNA"/>
</dbReference>
<accession>A0A1J4KV50</accession>
<dbReference type="RefSeq" id="XP_068366517.1">
    <property type="nucleotide sequence ID" value="XM_068498995.1"/>
</dbReference>
<dbReference type="VEuPathDB" id="TrichDB:TRFO_16475"/>
<reference evidence="1" key="1">
    <citation type="submission" date="2016-10" db="EMBL/GenBank/DDBJ databases">
        <authorList>
            <person name="Benchimol M."/>
            <person name="Almeida L.G."/>
            <person name="Vasconcelos A.T."/>
            <person name="Perreira-Neves A."/>
            <person name="Rosa I.A."/>
            <person name="Tasca T."/>
            <person name="Bogo M.R."/>
            <person name="de Souza W."/>
        </authorList>
    </citation>
    <scope>NUCLEOTIDE SEQUENCE [LARGE SCALE GENOMIC DNA]</scope>
    <source>
        <strain evidence="1">K</strain>
    </source>
</reference>
<sequence>MLCFNSLFFWPFNFLSSESRFCLYMNEEESGGTPTVKMWPLDKVVHLTLRFCEKEINNAISQNSPPLIQKKLFSHVLFTIRVRISRLFVIYRWNLLRTKKDLNGNKNNSYFVRLQKSIDSLKDIQEKLQKFETTPRDLEISINPDFDLYQMNKSIDWNRSFHSAISMFQLNPHISTTNMNISGKNVSILSKSKYQFTLKFGKIIHLKEFKIYCYNDICSENSIEIIGRRLIEIIKTSSNPLLECCDFLYESHKNLRFAKICKEFSKYQKYHHFQIGFDDSIFLYFRCLKMKFNLELYKENVILISHDFKVNLKFQISNIKQIPLILLEIQQKASSYILSQFEKQINTWLVTSSNFKTKFDGNFLILFLCNFPIIKIFLTQKNRFYCNNKEFLKALIYKDRVIFYSIIESLELKLISDAFGFTFLSIFDFSCFSKAMKYFFNSKSVQSFTPALISSSNFIKQISRNDDCVFNILERLFILVKRDFIYKELFKILEKNQMTPVIDKEKVITSNNLYGKIIFKISETGYWYIKFTSSYSCGNNLNMSMIFQGNKLHLRLAGWIGNIIQNVTNTVSMIDQAYSKRIIRSISVFHIIQKTAVFLKIVSPFLKGNNISTSPVFLSLQPITFVGKEKQYDIFETQTCLPVIHIHFFNYSLLDNYFIKSLQNNKIDNYFGAFLHYNLPVLVHIFHIFHGDEWLFFNFGFSSFSLLYQSKYLFYFHQTGKTTFQITVPIVHNSNSMILQIPLAIFPQITKSVKSSIKNDDKKPITKRINLKLSELSKLRDSLSDFFSDQKFVAEYGFKKMLFQPNLFILVIKNCITHQTPDFGYMNVLLTPTGLNLEIKDNFTKPAANVLKSIADIRFRDRHAKVHALKFIFDCMMLQNNVGMSFFNCLNTLQNNEVVQIDWERTLSSSSVDVPMCRINFNMFLNSQEYQIIVDSQNEDSTNDANVSVIGPDGHVEMVHRLQSDFQEWLQSLVNQKVNEPTYFEFMIL</sequence>
<dbReference type="Proteomes" id="UP000179807">
    <property type="component" value="Unassembled WGS sequence"/>
</dbReference>
<comment type="caution">
    <text evidence="1">The sequence shown here is derived from an EMBL/GenBank/DDBJ whole genome shotgun (WGS) entry which is preliminary data.</text>
</comment>
<evidence type="ECO:0000313" key="2">
    <source>
        <dbReference type="Proteomes" id="UP000179807"/>
    </source>
</evidence>
<dbReference type="AlphaFoldDB" id="A0A1J4KV50"/>
<proteinExistence type="predicted"/>
<dbReference type="GeneID" id="94833699"/>
<keyword evidence="2" id="KW-1185">Reference proteome</keyword>
<protein>
    <submittedName>
        <fullName evidence="1">Uncharacterized protein</fullName>
    </submittedName>
</protein>
<organism evidence="1 2">
    <name type="scientific">Tritrichomonas foetus</name>
    <dbReference type="NCBI Taxonomy" id="1144522"/>
    <lineage>
        <taxon>Eukaryota</taxon>
        <taxon>Metamonada</taxon>
        <taxon>Parabasalia</taxon>
        <taxon>Tritrichomonadida</taxon>
        <taxon>Tritrichomonadidae</taxon>
        <taxon>Tritrichomonas</taxon>
    </lineage>
</organism>